<dbReference type="RefSeq" id="WP_207110785.1">
    <property type="nucleotide sequence ID" value="NZ_JAFLVR010000087.1"/>
</dbReference>
<dbReference type="SUPFAM" id="SSF47413">
    <property type="entry name" value="lambda repressor-like DNA-binding domains"/>
    <property type="match status" value="1"/>
</dbReference>
<dbReference type="PANTHER" id="PTHR46558:SF4">
    <property type="entry name" value="DNA-BIDING PHAGE PROTEIN"/>
    <property type="match status" value="1"/>
</dbReference>
<evidence type="ECO:0000313" key="3">
    <source>
        <dbReference type="EMBL" id="MBO0455064.1"/>
    </source>
</evidence>
<keyword evidence="1" id="KW-0238">DNA-binding</keyword>
<dbReference type="InterPro" id="IPR010982">
    <property type="entry name" value="Lambda_DNA-bd_dom_sf"/>
</dbReference>
<feature type="domain" description="HTH cro/C1-type" evidence="2">
    <location>
        <begin position="9"/>
        <end position="63"/>
    </location>
</feature>
<dbReference type="Gene3D" id="1.10.260.40">
    <property type="entry name" value="lambda repressor-like DNA-binding domains"/>
    <property type="match status" value="1"/>
</dbReference>
<dbReference type="PANTHER" id="PTHR46558">
    <property type="entry name" value="TRACRIPTIONAL REGULATORY PROTEIN-RELATED-RELATED"/>
    <property type="match status" value="1"/>
</dbReference>
<dbReference type="CDD" id="cd00093">
    <property type="entry name" value="HTH_XRE"/>
    <property type="match status" value="1"/>
</dbReference>
<dbReference type="Proteomes" id="UP000664495">
    <property type="component" value="Unassembled WGS sequence"/>
</dbReference>
<dbReference type="EMBL" id="JAFLVR010000087">
    <property type="protein sequence ID" value="MBO0455064.1"/>
    <property type="molecule type" value="Genomic_DNA"/>
</dbReference>
<proteinExistence type="predicted"/>
<dbReference type="SMART" id="SM00530">
    <property type="entry name" value="HTH_XRE"/>
    <property type="match status" value="1"/>
</dbReference>
<dbReference type="InterPro" id="IPR001387">
    <property type="entry name" value="Cro/C1-type_HTH"/>
</dbReference>
<comment type="caution">
    <text evidence="3">The sequence shown here is derived from an EMBL/GenBank/DDBJ whole genome shotgun (WGS) entry which is preliminary data.</text>
</comment>
<name>A0ABS3HNM7_9ENTE</name>
<sequence length="220" mass="25370">MIENFGANVTRLRKDRGLSQEELADKLGMKKQSISNIERGNRYPTFETLERIASVLNASPIQLFGTLKEIAVSDVPVVLDRIDEYDERVRQIFQAEKTLKDIGEPVDKLSSNIKYIEHFFFSQPHATDKEGSAIVDEQGNFVFLDPLFDSLPFDSIDTLVKQIQYIEQFCFPKVEYTDGDPVFDDKHNILTSTAVEKVPFDKIDETYHQLKFILENREKL</sequence>
<accession>A0ABS3HNM7</accession>
<keyword evidence="4" id="KW-1185">Reference proteome</keyword>
<dbReference type="PROSITE" id="PS50943">
    <property type="entry name" value="HTH_CROC1"/>
    <property type="match status" value="1"/>
</dbReference>
<evidence type="ECO:0000256" key="1">
    <source>
        <dbReference type="ARBA" id="ARBA00023125"/>
    </source>
</evidence>
<dbReference type="Pfam" id="PF01381">
    <property type="entry name" value="HTH_3"/>
    <property type="match status" value="1"/>
</dbReference>
<reference evidence="3 4" key="1">
    <citation type="submission" date="2021-03" db="EMBL/GenBank/DDBJ databases">
        <title>Enterococcal diversity collection.</title>
        <authorList>
            <person name="Gilmore M.S."/>
            <person name="Schwartzman J."/>
            <person name="Van Tyne D."/>
            <person name="Martin M."/>
            <person name="Earl A.M."/>
            <person name="Manson A.L."/>
            <person name="Straub T."/>
            <person name="Salamzade R."/>
            <person name="Saavedra J."/>
            <person name="Lebreton F."/>
            <person name="Prichula J."/>
            <person name="Schaufler K."/>
            <person name="Gaca A."/>
            <person name="Sgardioli B."/>
            <person name="Wagenaar J."/>
            <person name="Strong T."/>
        </authorList>
    </citation>
    <scope>NUCLEOTIDE SEQUENCE [LARGE SCALE GENOMIC DNA]</scope>
    <source>
        <strain evidence="3 4">MJM16</strain>
    </source>
</reference>
<protein>
    <submittedName>
        <fullName evidence="3">Helix-turn-helix transcriptional regulator</fullName>
    </submittedName>
</protein>
<gene>
    <name evidence="3" type="ORF">JZO85_22680</name>
</gene>
<evidence type="ECO:0000313" key="4">
    <source>
        <dbReference type="Proteomes" id="UP000664495"/>
    </source>
</evidence>
<organism evidence="3 4">
    <name type="scientific">Candidatus Enterococcus murrayae</name>
    <dbReference type="NCBI Taxonomy" id="2815321"/>
    <lineage>
        <taxon>Bacteria</taxon>
        <taxon>Bacillati</taxon>
        <taxon>Bacillota</taxon>
        <taxon>Bacilli</taxon>
        <taxon>Lactobacillales</taxon>
        <taxon>Enterococcaceae</taxon>
        <taxon>Enterococcus</taxon>
    </lineage>
</organism>
<evidence type="ECO:0000259" key="2">
    <source>
        <dbReference type="PROSITE" id="PS50943"/>
    </source>
</evidence>